<evidence type="ECO:0008006" key="7">
    <source>
        <dbReference type="Google" id="ProtNLM"/>
    </source>
</evidence>
<keyword evidence="6" id="KW-1185">Reference proteome</keyword>
<dbReference type="InterPro" id="IPR037679">
    <property type="entry name" value="Apc5"/>
</dbReference>
<organism evidence="5 6">
    <name type="scientific">Phellinidium pouzarii</name>
    <dbReference type="NCBI Taxonomy" id="167371"/>
    <lineage>
        <taxon>Eukaryota</taxon>
        <taxon>Fungi</taxon>
        <taxon>Dikarya</taxon>
        <taxon>Basidiomycota</taxon>
        <taxon>Agaricomycotina</taxon>
        <taxon>Agaricomycetes</taxon>
        <taxon>Hymenochaetales</taxon>
        <taxon>Hymenochaetaceae</taxon>
        <taxon>Phellinidium</taxon>
    </lineage>
</organism>
<dbReference type="Proteomes" id="UP000308199">
    <property type="component" value="Unassembled WGS sequence"/>
</dbReference>
<dbReference type="GO" id="GO:0051301">
    <property type="term" value="P:cell division"/>
    <property type="evidence" value="ECO:0007669"/>
    <property type="project" value="UniProtKB-KW"/>
</dbReference>
<dbReference type="GO" id="GO:0045842">
    <property type="term" value="P:positive regulation of mitotic metaphase/anaphase transition"/>
    <property type="evidence" value="ECO:0007669"/>
    <property type="project" value="TreeGrafter"/>
</dbReference>
<dbReference type="OrthoDB" id="2504561at2759"/>
<evidence type="ECO:0000313" key="6">
    <source>
        <dbReference type="Proteomes" id="UP000308199"/>
    </source>
</evidence>
<accession>A0A4S4KYA8</accession>
<dbReference type="GO" id="GO:0005680">
    <property type="term" value="C:anaphase-promoting complex"/>
    <property type="evidence" value="ECO:0007669"/>
    <property type="project" value="InterPro"/>
</dbReference>
<dbReference type="PANTHER" id="PTHR12830">
    <property type="entry name" value="ANAPHASE-PROMOTING COMPLEX SUBUNIT 5"/>
    <property type="match status" value="1"/>
</dbReference>
<sequence length="611" mass="69810">MSLSLEYSFGPSILRSVYDQVVQPKSFEQLIYELDKGRQYSPDDCDKLTQKIRALPTSLQTTYRFVEFISDIPALWTTYEDEESTDQDPPFDKRSLFGLFARRVVLAFKKMSFLGVSNFVSEFEAWAAGDNSSGYQRIVRDSIKDEHGQMAISRWLEKIFADSLNNDLMAPRTRQFIININIVKIDKVNSVFRELRQHAMLNLVRIYSFNGQIAATRKLLQEAITVARTSGDNIVLQQCMALLRRSEGKTKAHKEPLNELQADIPPLEVLNDVGKLLRETQPISDAFEKTVQALGIYDLSRDFRGGPPVQQDQWAFHGMQSVLWRLAGCERLAIIEENIVLAFSDNDGPDDTRFTMLQNRTAMLARQGKEMEAFGVLLDPDTWRGLDYSLNEVAHWSGEMWITMINFASRRGQQNQVNSFLKSRRPGFFRCFLQKVNQGITSVDHILKALWQSEYQGRFRLYRLAAILLADVGLEFGMTVWSRRLAEEVMPQIISGDDLELRAFACYVLARCIIACSGKNTAGLRDAIPYLHIAEQDYRTLAIYSAVQDVLYVLAIVHNDLGDQHERDSAAALHVAATIEQRRLEAVHVSEYWEEIWDLTIDISTALTSRK</sequence>
<comment type="caution">
    <text evidence="5">The sequence shown here is derived from an EMBL/GenBank/DDBJ whole genome shotgun (WGS) entry which is preliminary data.</text>
</comment>
<evidence type="ECO:0000256" key="3">
    <source>
        <dbReference type="ARBA" id="ARBA00022786"/>
    </source>
</evidence>
<keyword evidence="3" id="KW-0833">Ubl conjugation pathway</keyword>
<gene>
    <name evidence="5" type="ORF">EW145_g5954</name>
</gene>
<keyword evidence="1" id="KW-0132">Cell division</keyword>
<dbReference type="GO" id="GO:0031145">
    <property type="term" value="P:anaphase-promoting complex-dependent catabolic process"/>
    <property type="evidence" value="ECO:0007669"/>
    <property type="project" value="TreeGrafter"/>
</dbReference>
<evidence type="ECO:0000313" key="5">
    <source>
        <dbReference type="EMBL" id="THH03854.1"/>
    </source>
</evidence>
<protein>
    <recommendedName>
        <fullName evidence="7">Anaphase-promoting complex subunit 5</fullName>
    </recommendedName>
</protein>
<dbReference type="AlphaFoldDB" id="A0A4S4KYA8"/>
<keyword evidence="2" id="KW-0498">Mitosis</keyword>
<keyword evidence="4" id="KW-0131">Cell cycle</keyword>
<evidence type="ECO:0000256" key="1">
    <source>
        <dbReference type="ARBA" id="ARBA00022618"/>
    </source>
</evidence>
<dbReference type="PANTHER" id="PTHR12830:SF9">
    <property type="entry name" value="ANAPHASE-PROMOTING COMPLEX SUBUNIT 5"/>
    <property type="match status" value="1"/>
</dbReference>
<dbReference type="GO" id="GO:0070979">
    <property type="term" value="P:protein K11-linked ubiquitination"/>
    <property type="evidence" value="ECO:0007669"/>
    <property type="project" value="TreeGrafter"/>
</dbReference>
<dbReference type="EMBL" id="SGPK01000403">
    <property type="protein sequence ID" value="THH03854.1"/>
    <property type="molecule type" value="Genomic_DNA"/>
</dbReference>
<evidence type="ECO:0000256" key="4">
    <source>
        <dbReference type="ARBA" id="ARBA00023306"/>
    </source>
</evidence>
<name>A0A4S4KYA8_9AGAM</name>
<reference evidence="5 6" key="1">
    <citation type="submission" date="2019-02" db="EMBL/GenBank/DDBJ databases">
        <title>Genome sequencing of the rare red list fungi Phellinidium pouzarii.</title>
        <authorList>
            <person name="Buettner E."/>
            <person name="Kellner H."/>
        </authorList>
    </citation>
    <scope>NUCLEOTIDE SEQUENCE [LARGE SCALE GENOMIC DNA]</scope>
    <source>
        <strain evidence="5 6">DSM 108285</strain>
    </source>
</reference>
<proteinExistence type="predicted"/>
<evidence type="ECO:0000256" key="2">
    <source>
        <dbReference type="ARBA" id="ARBA00022776"/>
    </source>
</evidence>